<gene>
    <name evidence="2" type="ORF">MBELCI_0944</name>
</gene>
<dbReference type="AlphaFoldDB" id="U2Z1F1"/>
<organism evidence="2 3">
    <name type="scientific">Limimaricola cinnabarinus LL-001</name>
    <dbReference type="NCBI Taxonomy" id="1337093"/>
    <lineage>
        <taxon>Bacteria</taxon>
        <taxon>Pseudomonadati</taxon>
        <taxon>Pseudomonadota</taxon>
        <taxon>Alphaproteobacteria</taxon>
        <taxon>Rhodobacterales</taxon>
        <taxon>Paracoccaceae</taxon>
        <taxon>Limimaricola</taxon>
    </lineage>
</organism>
<evidence type="ECO:0000313" key="2">
    <source>
        <dbReference type="EMBL" id="GAD54892.1"/>
    </source>
</evidence>
<protein>
    <submittedName>
        <fullName evidence="2">Hypotheical conserved protein</fullName>
    </submittedName>
</protein>
<dbReference type="Proteomes" id="UP000016566">
    <property type="component" value="Unassembled WGS sequence"/>
</dbReference>
<dbReference type="Pfam" id="PF02620">
    <property type="entry name" value="YceD"/>
    <property type="match status" value="1"/>
</dbReference>
<evidence type="ECO:0000256" key="1">
    <source>
        <dbReference type="SAM" id="MobiDB-lite"/>
    </source>
</evidence>
<dbReference type="InterPro" id="IPR003772">
    <property type="entry name" value="YceD"/>
</dbReference>
<dbReference type="STRING" id="1337093.MBELCI_0944"/>
<evidence type="ECO:0000313" key="3">
    <source>
        <dbReference type="Proteomes" id="UP000016566"/>
    </source>
</evidence>
<dbReference type="EMBL" id="BATB01000007">
    <property type="protein sequence ID" value="GAD54892.1"/>
    <property type="molecule type" value="Genomic_DNA"/>
</dbReference>
<feature type="region of interest" description="Disordered" evidence="1">
    <location>
        <begin position="146"/>
        <end position="167"/>
    </location>
</feature>
<dbReference type="RefSeq" id="WP_021693000.1">
    <property type="nucleotide sequence ID" value="NZ_BATB01000007.1"/>
</dbReference>
<comment type="caution">
    <text evidence="2">The sequence shown here is derived from an EMBL/GenBank/DDBJ whole genome shotgun (WGS) entry which is preliminary data.</text>
</comment>
<proteinExistence type="predicted"/>
<name>U2Z1F1_9RHOB</name>
<reference evidence="2" key="1">
    <citation type="journal article" date="2013" name="Genome Announc.">
        <title>Draft Genome Sequence of Loktanella cinnabarina LL-001T, Isolated from Deep-Sea Floor Sediment.</title>
        <authorList>
            <person name="Nishi S."/>
            <person name="Tsubouchi T."/>
            <person name="Takaki Y."/>
            <person name="Koyanagi R."/>
            <person name="Satoh N."/>
            <person name="Maruyama T."/>
            <person name="Hatada Y."/>
        </authorList>
    </citation>
    <scope>NUCLEOTIDE SEQUENCE [LARGE SCALE GENOMIC DNA]</scope>
    <source>
        <strain evidence="2">LL-001</strain>
    </source>
</reference>
<accession>U2Z1F1</accession>
<dbReference type="eggNOG" id="COG1399">
    <property type="taxonomic scope" value="Bacteria"/>
</dbReference>
<sequence length="187" mass="20409">MPEATPLPRHVIRLGDLSQRRDTETLIEPDAPARAAIAARLEIRGLRKLRFRAVLTPEDNRGWRLEGDLGATVVQDCVVTLEPVTTRIDEKVIRRYLADVTEPEATEVEMSEDDTIEPLPSALDIASVMIEALALALPDYPRVEGAAAGDHSVAEPGAEPITDEDVKPFAGLKGLRDRLKGDEDAAD</sequence>
<keyword evidence="3" id="KW-1185">Reference proteome</keyword>
<dbReference type="OrthoDB" id="8443793at2"/>